<accession>A0ABU2XWU2</accession>
<organism evidence="1 2">
    <name type="scientific">Streptomyces lonegramiae</name>
    <dbReference type="NCBI Taxonomy" id="3075524"/>
    <lineage>
        <taxon>Bacteria</taxon>
        <taxon>Bacillati</taxon>
        <taxon>Actinomycetota</taxon>
        <taxon>Actinomycetes</taxon>
        <taxon>Kitasatosporales</taxon>
        <taxon>Streptomycetaceae</taxon>
        <taxon>Streptomyces</taxon>
    </lineage>
</organism>
<protein>
    <submittedName>
        <fullName evidence="1">DUF418 domain-containing protein</fullName>
    </submittedName>
</protein>
<feature type="non-terminal residue" evidence="1">
    <location>
        <position position="1"/>
    </location>
</feature>
<proteinExistence type="predicted"/>
<keyword evidence="2" id="KW-1185">Reference proteome</keyword>
<dbReference type="EMBL" id="JAVRFD010000114">
    <property type="protein sequence ID" value="MDT0550403.1"/>
    <property type="molecule type" value="Genomic_DNA"/>
</dbReference>
<sequence length="83" mass="9311">LFMLTTQPAFWWVTRDATIAGKLGWALLVWLATVAGAWALEKAGKPGPFEWLHRRLSYGKNGLPDHYEQVCSTPVLRGSRTGR</sequence>
<evidence type="ECO:0000313" key="2">
    <source>
        <dbReference type="Proteomes" id="UP001180754"/>
    </source>
</evidence>
<reference evidence="1" key="1">
    <citation type="submission" date="2024-05" db="EMBL/GenBank/DDBJ databases">
        <title>30 novel species of actinomycetes from the DSMZ collection.</title>
        <authorList>
            <person name="Nouioui I."/>
        </authorList>
    </citation>
    <scope>NUCLEOTIDE SEQUENCE</scope>
    <source>
        <strain evidence="1">DSM 41529</strain>
    </source>
</reference>
<dbReference type="RefSeq" id="WP_311730974.1">
    <property type="nucleotide sequence ID" value="NZ_JAVRFD010000114.1"/>
</dbReference>
<name>A0ABU2XWU2_9ACTN</name>
<comment type="caution">
    <text evidence="1">The sequence shown here is derived from an EMBL/GenBank/DDBJ whole genome shotgun (WGS) entry which is preliminary data.</text>
</comment>
<dbReference type="Proteomes" id="UP001180754">
    <property type="component" value="Unassembled WGS sequence"/>
</dbReference>
<gene>
    <name evidence="1" type="ORF">RND15_48395</name>
</gene>
<evidence type="ECO:0000313" key="1">
    <source>
        <dbReference type="EMBL" id="MDT0550403.1"/>
    </source>
</evidence>